<organism evidence="1 2">
    <name type="scientific">Lacticaseibacillus manihotivorans DSM 13343 = JCM 12514</name>
    <dbReference type="NCBI Taxonomy" id="1423769"/>
    <lineage>
        <taxon>Bacteria</taxon>
        <taxon>Bacillati</taxon>
        <taxon>Bacillota</taxon>
        <taxon>Bacilli</taxon>
        <taxon>Lactobacillales</taxon>
        <taxon>Lactobacillaceae</taxon>
        <taxon>Lacticaseibacillus</taxon>
    </lineage>
</organism>
<proteinExistence type="predicted"/>
<evidence type="ECO:0000313" key="1">
    <source>
        <dbReference type="EMBL" id="KRL49392.1"/>
    </source>
</evidence>
<keyword evidence="2" id="KW-1185">Reference proteome</keyword>
<evidence type="ECO:0008006" key="3">
    <source>
        <dbReference type="Google" id="ProtNLM"/>
    </source>
</evidence>
<accession>A0A0R1QWU0</accession>
<dbReference type="RefSeq" id="WP_054715970.1">
    <property type="nucleotide sequence ID" value="NZ_AZEU01000079.1"/>
</dbReference>
<dbReference type="Pfam" id="PF06224">
    <property type="entry name" value="AlkZ-like"/>
    <property type="match status" value="1"/>
</dbReference>
<comment type="caution">
    <text evidence="1">The sequence shown here is derived from an EMBL/GenBank/DDBJ whole genome shotgun (WGS) entry which is preliminary data.</text>
</comment>
<dbReference type="PATRIC" id="fig|1423769.4.peg.76"/>
<dbReference type="PANTHER" id="PTHR38479">
    <property type="entry name" value="LMO0824 PROTEIN"/>
    <property type="match status" value="1"/>
</dbReference>
<dbReference type="OrthoDB" id="2210247at2"/>
<dbReference type="InterPro" id="IPR009351">
    <property type="entry name" value="AlkZ-like"/>
</dbReference>
<evidence type="ECO:0000313" key="2">
    <source>
        <dbReference type="Proteomes" id="UP000051790"/>
    </source>
</evidence>
<dbReference type="PANTHER" id="PTHR38479:SF2">
    <property type="entry name" value="WINGED HELIX DNA-BINDING DOMAIN-CONTAINING PROTEIN"/>
    <property type="match status" value="1"/>
</dbReference>
<dbReference type="Proteomes" id="UP000051790">
    <property type="component" value="Unassembled WGS sequence"/>
</dbReference>
<reference evidence="1 2" key="1">
    <citation type="journal article" date="2015" name="Genome Announc.">
        <title>Expanding the biotechnology potential of lactobacilli through comparative genomics of 213 strains and associated genera.</title>
        <authorList>
            <person name="Sun Z."/>
            <person name="Harris H.M."/>
            <person name="McCann A."/>
            <person name="Guo C."/>
            <person name="Argimon S."/>
            <person name="Zhang W."/>
            <person name="Yang X."/>
            <person name="Jeffery I.B."/>
            <person name="Cooney J.C."/>
            <person name="Kagawa T.F."/>
            <person name="Liu W."/>
            <person name="Song Y."/>
            <person name="Salvetti E."/>
            <person name="Wrobel A."/>
            <person name="Rasinkangas P."/>
            <person name="Parkhill J."/>
            <person name="Rea M.C."/>
            <person name="O'Sullivan O."/>
            <person name="Ritari J."/>
            <person name="Douillard F.P."/>
            <person name="Paul Ross R."/>
            <person name="Yang R."/>
            <person name="Briner A.E."/>
            <person name="Felis G.E."/>
            <person name="de Vos W.M."/>
            <person name="Barrangou R."/>
            <person name="Klaenhammer T.R."/>
            <person name="Caufield P.W."/>
            <person name="Cui Y."/>
            <person name="Zhang H."/>
            <person name="O'Toole P.W."/>
        </authorList>
    </citation>
    <scope>NUCLEOTIDE SEQUENCE [LARGE SCALE GENOMIC DNA]</scope>
    <source>
        <strain evidence="1 2">DSM 13343</strain>
    </source>
</reference>
<dbReference type="AlphaFoldDB" id="A0A0R1QWU0"/>
<protein>
    <recommendedName>
        <fullName evidence="3">Winged helix DNA-binding domain-containing protein</fullName>
    </recommendedName>
</protein>
<sequence>MIDLRTQRFSSLGKIQPAVSLQQALTQTVGVQAQQFRQAEVGLALQVPDLNRTELLNAYANGDIVRTWAQRWTYQLLTLEDWALVIAARLDEQLPTQYFQGQQDFFEHLALSLTQRLATVDHLSKADVNAQLDELAHRPLLSQERYTIFQLVARTGAFTFVPKSGNRYELQVQQPTLLSSTEAIEALMPRYLAGFGPANLLDFCKWAGLSISRVRPLWQKASRHWVACEYDNFMLETPTPIHLPEVILTSGFDAALTGYVDKRWLVSADHERQLWTVNGSLNPIVILNGAVVGNWHFKVQGKRMITTLDYWETVSNTQQDQVIAKLQRVANFLGLTLVL</sequence>
<name>A0A0R1QWU0_9LACO</name>
<gene>
    <name evidence="1" type="ORF">FD01_GL000063</name>
</gene>
<dbReference type="EMBL" id="AZEU01000079">
    <property type="protein sequence ID" value="KRL49392.1"/>
    <property type="molecule type" value="Genomic_DNA"/>
</dbReference>